<dbReference type="PANTHER" id="PTHR35517:SF1">
    <property type="entry name" value="PROTEIN ARGININE N-METHYLTRANSFERASE SFM1"/>
    <property type="match status" value="1"/>
</dbReference>
<keyword evidence="2" id="KW-1185">Reference proteome</keyword>
<proteinExistence type="predicted"/>
<dbReference type="InterPro" id="IPR007364">
    <property type="entry name" value="SFM1-like"/>
</dbReference>
<reference evidence="1 2" key="1">
    <citation type="submission" date="2023-08" db="EMBL/GenBank/DDBJ databases">
        <title>Black Yeasts Isolated from many extreme environments.</title>
        <authorList>
            <person name="Coleine C."/>
            <person name="Stajich J.E."/>
            <person name="Selbmann L."/>
        </authorList>
    </citation>
    <scope>NUCLEOTIDE SEQUENCE [LARGE SCALE GENOMIC DNA]</scope>
    <source>
        <strain evidence="1 2">CCFEE 5935</strain>
    </source>
</reference>
<organism evidence="1 2">
    <name type="scientific">Saxophila tyrrhenica</name>
    <dbReference type="NCBI Taxonomy" id="1690608"/>
    <lineage>
        <taxon>Eukaryota</taxon>
        <taxon>Fungi</taxon>
        <taxon>Dikarya</taxon>
        <taxon>Ascomycota</taxon>
        <taxon>Pezizomycotina</taxon>
        <taxon>Dothideomycetes</taxon>
        <taxon>Dothideomycetidae</taxon>
        <taxon>Mycosphaerellales</taxon>
        <taxon>Extremaceae</taxon>
        <taxon>Saxophila</taxon>
    </lineage>
</organism>
<dbReference type="GeneID" id="89925709"/>
<evidence type="ECO:0000313" key="1">
    <source>
        <dbReference type="EMBL" id="KAK5171219.1"/>
    </source>
</evidence>
<dbReference type="RefSeq" id="XP_064660247.1">
    <property type="nucleotide sequence ID" value="XM_064801617.1"/>
</dbReference>
<gene>
    <name evidence="1" type="ORF">LTR77_004363</name>
</gene>
<dbReference type="CDD" id="cd18090">
    <property type="entry name" value="Arginine_MT_Sfm1"/>
    <property type="match status" value="1"/>
</dbReference>
<dbReference type="GO" id="GO:0035241">
    <property type="term" value="F:protein-arginine omega-N monomethyltransferase activity"/>
    <property type="evidence" value="ECO:0007669"/>
    <property type="project" value="TreeGrafter"/>
</dbReference>
<dbReference type="Pfam" id="PF04252">
    <property type="entry name" value="SFM1-like"/>
    <property type="match status" value="1"/>
</dbReference>
<dbReference type="AlphaFoldDB" id="A0AAV9PF09"/>
<protein>
    <submittedName>
        <fullName evidence="1">Uncharacterized protein</fullName>
    </submittedName>
</protein>
<comment type="caution">
    <text evidence="1">The sequence shown here is derived from an EMBL/GenBank/DDBJ whole genome shotgun (WGS) entry which is preliminary data.</text>
</comment>
<dbReference type="EMBL" id="JAVRRT010000006">
    <property type="protein sequence ID" value="KAK5171219.1"/>
    <property type="molecule type" value="Genomic_DNA"/>
</dbReference>
<accession>A0AAV9PF09</accession>
<evidence type="ECO:0000313" key="2">
    <source>
        <dbReference type="Proteomes" id="UP001337655"/>
    </source>
</evidence>
<name>A0AAV9PF09_9PEZI</name>
<dbReference type="PANTHER" id="PTHR35517">
    <property type="entry name" value="PROTEIN ARGININE N-METHYLTRANSFERASE SFM1"/>
    <property type="match status" value="1"/>
</dbReference>
<dbReference type="Proteomes" id="UP001337655">
    <property type="component" value="Unassembled WGS sequence"/>
</dbReference>
<sequence length="224" mass="24491">MSANGEISLDGRPTIIVEHLDPELEDWQALEYKCISEECTNSAPQWHFLLSGLPSASDVGKQLSLPATSLTEQSVETLYQGDRRSKVCLLDPKAEKDLSPEDGESFDVFLFGGILGDDPPRDRTGELRKMGFAGRRLGTEQMTTDTAARVTRIVVADRQHLNDISYVDRPDIALPASSGEGEASSESVSMPFRYVKGKDGKAVMPKGMLDLLASDADKDIMDLL</sequence>